<dbReference type="Proteomes" id="UP000053268">
    <property type="component" value="Unassembled WGS sequence"/>
</dbReference>
<comment type="similarity">
    <text evidence="2">Belongs to the ATP-dependent AMP-binding enzyme family.</text>
</comment>
<evidence type="ECO:0000256" key="1">
    <source>
        <dbReference type="ARBA" id="ARBA00004275"/>
    </source>
</evidence>
<evidence type="ECO:0000256" key="2">
    <source>
        <dbReference type="ARBA" id="ARBA00006432"/>
    </source>
</evidence>
<feature type="domain" description="AMP-binding enzyme C-terminal" evidence="5">
    <location>
        <begin position="487"/>
        <end position="562"/>
    </location>
</feature>
<dbReference type="CDD" id="cd05911">
    <property type="entry name" value="Firefly_Luc_like"/>
    <property type="match status" value="1"/>
</dbReference>
<dbReference type="PANTHER" id="PTHR24096">
    <property type="entry name" value="LONG-CHAIN-FATTY-ACID--COA LIGASE"/>
    <property type="match status" value="1"/>
</dbReference>
<dbReference type="FunFam" id="3.30.300.30:FF:000007">
    <property type="entry name" value="4-coumarate--CoA ligase 2"/>
    <property type="match status" value="1"/>
</dbReference>
<dbReference type="InterPro" id="IPR000873">
    <property type="entry name" value="AMP-dep_synth/lig_dom"/>
</dbReference>
<accession>A0A194QGQ5</accession>
<reference evidence="6 7" key="1">
    <citation type="journal article" date="2015" name="Nat. Commun.">
        <title>Outbred genome sequencing and CRISPR/Cas9 gene editing in butterflies.</title>
        <authorList>
            <person name="Li X."/>
            <person name="Fan D."/>
            <person name="Zhang W."/>
            <person name="Liu G."/>
            <person name="Zhang L."/>
            <person name="Zhao L."/>
            <person name="Fang X."/>
            <person name="Chen L."/>
            <person name="Dong Y."/>
            <person name="Chen Y."/>
            <person name="Ding Y."/>
            <person name="Zhao R."/>
            <person name="Feng M."/>
            <person name="Zhu Y."/>
            <person name="Feng Y."/>
            <person name="Jiang X."/>
            <person name="Zhu D."/>
            <person name="Xiang H."/>
            <person name="Feng X."/>
            <person name="Li S."/>
            <person name="Wang J."/>
            <person name="Zhang G."/>
            <person name="Kronforst M.R."/>
            <person name="Wang W."/>
        </authorList>
    </citation>
    <scope>NUCLEOTIDE SEQUENCE [LARGE SCALE GENOMIC DNA]</scope>
    <source>
        <strain evidence="6">Ya'a_city_454_Px</strain>
        <tissue evidence="6">Whole body</tissue>
    </source>
</reference>
<dbReference type="InterPro" id="IPR025110">
    <property type="entry name" value="AMP-bd_C"/>
</dbReference>
<dbReference type="STRING" id="66420.A0A194QGQ5"/>
<keyword evidence="3" id="KW-0576">Peroxisome</keyword>
<dbReference type="Gene3D" id="3.40.50.12780">
    <property type="entry name" value="N-terminal domain of ligase-like"/>
    <property type="match status" value="1"/>
</dbReference>
<evidence type="ECO:0000256" key="3">
    <source>
        <dbReference type="ARBA" id="ARBA00023140"/>
    </source>
</evidence>
<evidence type="ECO:0000313" key="6">
    <source>
        <dbReference type="EMBL" id="KPJ04599.1"/>
    </source>
</evidence>
<dbReference type="InterPro" id="IPR042099">
    <property type="entry name" value="ANL_N_sf"/>
</dbReference>
<dbReference type="Pfam" id="PF00501">
    <property type="entry name" value="AMP-binding"/>
    <property type="match status" value="1"/>
</dbReference>
<proteinExistence type="inferred from homology"/>
<organism evidence="6 7">
    <name type="scientific">Papilio xuthus</name>
    <name type="common">Asian swallowtail butterfly</name>
    <dbReference type="NCBI Taxonomy" id="66420"/>
    <lineage>
        <taxon>Eukaryota</taxon>
        <taxon>Metazoa</taxon>
        <taxon>Ecdysozoa</taxon>
        <taxon>Arthropoda</taxon>
        <taxon>Hexapoda</taxon>
        <taxon>Insecta</taxon>
        <taxon>Pterygota</taxon>
        <taxon>Neoptera</taxon>
        <taxon>Endopterygota</taxon>
        <taxon>Lepidoptera</taxon>
        <taxon>Glossata</taxon>
        <taxon>Ditrysia</taxon>
        <taxon>Papilionoidea</taxon>
        <taxon>Papilionidae</taxon>
        <taxon>Papilioninae</taxon>
        <taxon>Papilio</taxon>
    </lineage>
</organism>
<feature type="domain" description="AMP-dependent synthetase/ligase" evidence="4">
    <location>
        <begin position="74"/>
        <end position="436"/>
    </location>
</feature>
<dbReference type="GO" id="GO:0004467">
    <property type="term" value="F:long-chain fatty acid-CoA ligase activity"/>
    <property type="evidence" value="ECO:0007669"/>
    <property type="project" value="TreeGrafter"/>
</dbReference>
<dbReference type="GO" id="GO:0046949">
    <property type="term" value="P:fatty-acyl-CoA biosynthetic process"/>
    <property type="evidence" value="ECO:0007669"/>
    <property type="project" value="TreeGrafter"/>
</dbReference>
<dbReference type="EMBL" id="KQ458880">
    <property type="protein sequence ID" value="KPJ04599.1"/>
    <property type="molecule type" value="Genomic_DNA"/>
</dbReference>
<dbReference type="Gene3D" id="3.30.300.30">
    <property type="match status" value="1"/>
</dbReference>
<gene>
    <name evidence="6" type="ORF">RR46_03210</name>
</gene>
<dbReference type="GO" id="GO:0005777">
    <property type="term" value="C:peroxisome"/>
    <property type="evidence" value="ECO:0007669"/>
    <property type="project" value="UniProtKB-SubCell"/>
</dbReference>
<dbReference type="PROSITE" id="PS00455">
    <property type="entry name" value="AMP_BINDING"/>
    <property type="match status" value="1"/>
</dbReference>
<dbReference type="SUPFAM" id="SSF56801">
    <property type="entry name" value="Acetyl-CoA synthetase-like"/>
    <property type="match status" value="1"/>
</dbReference>
<evidence type="ECO:0000259" key="5">
    <source>
        <dbReference type="Pfam" id="PF13193"/>
    </source>
</evidence>
<protein>
    <submittedName>
        <fullName evidence="6">4-coumarate--CoA ligase 1</fullName>
    </submittedName>
</protein>
<dbReference type="PANTHER" id="PTHR24096:SF422">
    <property type="entry name" value="BCDNA.GH02901"/>
    <property type="match status" value="1"/>
</dbReference>
<evidence type="ECO:0000259" key="4">
    <source>
        <dbReference type="Pfam" id="PF00501"/>
    </source>
</evidence>
<keyword evidence="6" id="KW-0436">Ligase</keyword>
<name>A0A194QGQ5_PAPXU</name>
<dbReference type="AlphaFoldDB" id="A0A194QGQ5"/>
<dbReference type="InterPro" id="IPR020845">
    <property type="entry name" value="AMP-binding_CS"/>
</dbReference>
<keyword evidence="7" id="KW-1185">Reference proteome</keyword>
<dbReference type="Pfam" id="PF13193">
    <property type="entry name" value="AMP-binding_C"/>
    <property type="match status" value="1"/>
</dbReference>
<comment type="subcellular location">
    <subcellularLocation>
        <location evidence="1">Peroxisome</location>
    </subcellularLocation>
</comment>
<evidence type="ECO:0000313" key="7">
    <source>
        <dbReference type="Proteomes" id="UP000053268"/>
    </source>
</evidence>
<sequence>MRCLPLIDGVEDAQNEIIFPSHGSSHLERPLPLLILSLYEREGKRTKLGLRDAHSSDETRNGFHFMPSSECAESKKSYTYQQLQKNMAVFATSLRKKLGLNPGDVVAAMLPNCPQFPVVAFGALQAGCVVTPINPIYKELEVTHQVSTTAPKVFVTIPQCYETVVKGLQNAKIDAKIVVIDNPSAPIPEGAIRYSEISESGEADYSLLDKVEKNNDDVAFIPFSSGTTGLPKGVEITYGNLIAAIEIMQNKRNSFPLLTQGDFQDVVPCILPFFHIYGLVVALMGHLAKGCKLISLPKFSAGLYLDVLDKQKPTLLYVVPPIAILLGKHPDVKVEHFERVRNVICGAAPLADSDVHAILEKCKRKLEFNQGFGATETTSLATTTLMDSTILDYSACGVPMASVLLKFVDPLTGNPVPIGEPGELYVKSPTIMKGYHKNEKATKETLTEDGYFKTGDLGYYKPEAGLYITDRIKELIKVKGMQVAPAELESILRSHPAVQDAAVIGIPHEIYGEVPKAFVIRKNGKETSAEELQSFVADRVAVFKKIEEVAFVNDIPKTTTGKILRKDLKKMYA</sequence>
<dbReference type="InterPro" id="IPR045851">
    <property type="entry name" value="AMP-bd_C_sf"/>
</dbReference>